<keyword evidence="2" id="KW-1185">Reference proteome</keyword>
<gene>
    <name evidence="1" type="ORF">SARC_14723</name>
</gene>
<evidence type="ECO:0000313" key="1">
    <source>
        <dbReference type="EMBL" id="KNC72717.1"/>
    </source>
</evidence>
<protein>
    <submittedName>
        <fullName evidence="1">Uncharacterized protein</fullName>
    </submittedName>
</protein>
<feature type="non-terminal residue" evidence="1">
    <location>
        <position position="75"/>
    </location>
</feature>
<evidence type="ECO:0000313" key="2">
    <source>
        <dbReference type="Proteomes" id="UP000054560"/>
    </source>
</evidence>
<reference evidence="1 2" key="1">
    <citation type="submission" date="2011-02" db="EMBL/GenBank/DDBJ databases">
        <title>The Genome Sequence of Sphaeroforma arctica JP610.</title>
        <authorList>
            <consortium name="The Broad Institute Genome Sequencing Platform"/>
            <person name="Russ C."/>
            <person name="Cuomo C."/>
            <person name="Young S.K."/>
            <person name="Zeng Q."/>
            <person name="Gargeya S."/>
            <person name="Alvarado L."/>
            <person name="Berlin A."/>
            <person name="Chapman S.B."/>
            <person name="Chen Z."/>
            <person name="Freedman E."/>
            <person name="Gellesch M."/>
            <person name="Goldberg J."/>
            <person name="Griggs A."/>
            <person name="Gujja S."/>
            <person name="Heilman E."/>
            <person name="Heiman D."/>
            <person name="Howarth C."/>
            <person name="Mehta T."/>
            <person name="Neiman D."/>
            <person name="Pearson M."/>
            <person name="Roberts A."/>
            <person name="Saif S."/>
            <person name="Shea T."/>
            <person name="Shenoy N."/>
            <person name="Sisk P."/>
            <person name="Stolte C."/>
            <person name="Sykes S."/>
            <person name="White J."/>
            <person name="Yandava C."/>
            <person name="Burger G."/>
            <person name="Gray M.W."/>
            <person name="Holland P.W.H."/>
            <person name="King N."/>
            <person name="Lang F.B.F."/>
            <person name="Roger A.J."/>
            <person name="Ruiz-Trillo I."/>
            <person name="Haas B."/>
            <person name="Nusbaum C."/>
            <person name="Birren B."/>
        </authorList>
    </citation>
    <scope>NUCLEOTIDE SEQUENCE [LARGE SCALE GENOMIC DNA]</scope>
    <source>
        <strain evidence="1 2">JP610</strain>
    </source>
</reference>
<organism evidence="1 2">
    <name type="scientific">Sphaeroforma arctica JP610</name>
    <dbReference type="NCBI Taxonomy" id="667725"/>
    <lineage>
        <taxon>Eukaryota</taxon>
        <taxon>Ichthyosporea</taxon>
        <taxon>Ichthyophonida</taxon>
        <taxon>Sphaeroforma</taxon>
    </lineage>
</organism>
<dbReference type="AlphaFoldDB" id="A0A0L0F7K5"/>
<dbReference type="RefSeq" id="XP_014146619.1">
    <property type="nucleotide sequence ID" value="XM_014291144.1"/>
</dbReference>
<accession>A0A0L0F7K5</accession>
<dbReference type="GeneID" id="25915227"/>
<proteinExistence type="predicted"/>
<dbReference type="Proteomes" id="UP000054560">
    <property type="component" value="Unassembled WGS sequence"/>
</dbReference>
<sequence>VLPTRTFAPNSEMEKGLVSYINPAVLHNTVQHMSERVGETRPATVLFVSCRHVTALNGIHPLQKYCIVCQDVSSQ</sequence>
<feature type="non-terminal residue" evidence="1">
    <location>
        <position position="1"/>
    </location>
</feature>
<dbReference type="EMBL" id="KQ246610">
    <property type="protein sequence ID" value="KNC72717.1"/>
    <property type="molecule type" value="Genomic_DNA"/>
</dbReference>
<name>A0A0L0F7K5_9EUKA</name>